<evidence type="ECO:0000313" key="2">
    <source>
        <dbReference type="EMBL" id="KAF1017155.1"/>
    </source>
</evidence>
<feature type="transmembrane region" description="Helical" evidence="1">
    <location>
        <begin position="48"/>
        <end position="70"/>
    </location>
</feature>
<dbReference type="PANTHER" id="PTHR34980">
    <property type="entry name" value="INNER MEMBRANE PROTEIN-RELATED-RELATED"/>
    <property type="match status" value="1"/>
</dbReference>
<evidence type="ECO:0000256" key="1">
    <source>
        <dbReference type="SAM" id="Phobius"/>
    </source>
</evidence>
<feature type="transmembrane region" description="Helical" evidence="1">
    <location>
        <begin position="82"/>
        <end position="102"/>
    </location>
</feature>
<sequence length="118" mass="12888">MPLKRSAQFDGRASRREYWLFQLFMVLLYIPFIVLITICALAEAPGAMMAFAALTGLVALGLFVPTLAVTVHRLHDVNQSGWMYLLALAPFGGLVVLVFTLLPSTPGDNRFGAPAPRP</sequence>
<feature type="transmembrane region" description="Helical" evidence="1">
    <location>
        <begin position="20"/>
        <end position="42"/>
    </location>
</feature>
<keyword evidence="1" id="KW-0812">Transmembrane</keyword>
<keyword evidence="1" id="KW-1133">Transmembrane helix</keyword>
<dbReference type="GO" id="GO:0005886">
    <property type="term" value="C:plasma membrane"/>
    <property type="evidence" value="ECO:0007669"/>
    <property type="project" value="TreeGrafter"/>
</dbReference>
<evidence type="ECO:0000313" key="3">
    <source>
        <dbReference type="Proteomes" id="UP000487117"/>
    </source>
</evidence>
<protein>
    <submittedName>
        <fullName evidence="2">Inner membrane protein YhaH</fullName>
    </submittedName>
</protein>
<organism evidence="2 3">
    <name type="scientific">Stenotrophomonas maltophilia</name>
    <name type="common">Pseudomonas maltophilia</name>
    <name type="synonym">Xanthomonas maltophilia</name>
    <dbReference type="NCBI Taxonomy" id="40324"/>
    <lineage>
        <taxon>Bacteria</taxon>
        <taxon>Pseudomonadati</taxon>
        <taxon>Pseudomonadota</taxon>
        <taxon>Gammaproteobacteria</taxon>
        <taxon>Lysobacterales</taxon>
        <taxon>Lysobacteraceae</taxon>
        <taxon>Stenotrophomonas</taxon>
        <taxon>Stenotrophomonas maltophilia group</taxon>
    </lineage>
</organism>
<gene>
    <name evidence="2" type="primary">yhaH_1</name>
    <name evidence="2" type="ORF">GAK31_00414</name>
</gene>
<dbReference type="PANTHER" id="PTHR34980:SF2">
    <property type="entry name" value="INNER MEMBRANE PROTEIN YHAH-RELATED"/>
    <property type="match status" value="1"/>
</dbReference>
<dbReference type="AlphaFoldDB" id="A0A7V8JN72"/>
<dbReference type="Pfam" id="PF05656">
    <property type="entry name" value="DUF805"/>
    <property type="match status" value="1"/>
</dbReference>
<keyword evidence="1" id="KW-0472">Membrane</keyword>
<name>A0A7V8JN72_STEMA</name>
<dbReference type="InterPro" id="IPR008523">
    <property type="entry name" value="DUF805"/>
</dbReference>
<reference evidence="3" key="1">
    <citation type="journal article" date="2020" name="MBio">
        <title>Horizontal gene transfer to a defensive symbiont with a reduced genome amongst a multipartite beetle microbiome.</title>
        <authorList>
            <person name="Waterworth S.C."/>
            <person name="Florez L.V."/>
            <person name="Rees E.R."/>
            <person name="Hertweck C."/>
            <person name="Kaltenpoth M."/>
            <person name="Kwan J.C."/>
        </authorList>
    </citation>
    <scope>NUCLEOTIDE SEQUENCE [LARGE SCALE GENOMIC DNA]</scope>
</reference>
<dbReference type="Proteomes" id="UP000487117">
    <property type="component" value="Unassembled WGS sequence"/>
</dbReference>
<comment type="caution">
    <text evidence="2">The sequence shown here is derived from an EMBL/GenBank/DDBJ whole genome shotgun (WGS) entry which is preliminary data.</text>
</comment>
<accession>A0A7V8JN72</accession>
<dbReference type="EMBL" id="WNDS01000001">
    <property type="protein sequence ID" value="KAF1017155.1"/>
    <property type="molecule type" value="Genomic_DNA"/>
</dbReference>
<proteinExistence type="predicted"/>